<feature type="transmembrane region" description="Helical" evidence="6">
    <location>
        <begin position="143"/>
        <end position="164"/>
    </location>
</feature>
<proteinExistence type="predicted"/>
<evidence type="ECO:0000256" key="4">
    <source>
        <dbReference type="ARBA" id="ARBA00022989"/>
    </source>
</evidence>
<keyword evidence="3 6" id="KW-0812">Transmembrane</keyword>
<sequence length="195" mass="21620">MFLSSVLSYTPYGLITAFTPGPNNIVALYSIGQYGWKRGKNILFGIAAGFFCVMALCALFCYELARYAPTAAGALKYAGAAYIVYLAVHIAVSKSEDSEVRQMSFWKGFLLEFVNVKIILYAITIYTGYVLPYELSMGSLLCHAVWITVIGMAGTFTWAVAGSAFQTFLKRHDRPFRMAMVLILLWCALSMAFDL</sequence>
<evidence type="ECO:0000313" key="8">
    <source>
        <dbReference type="Proteomes" id="UP000787672"/>
    </source>
</evidence>
<reference evidence="7 8" key="1">
    <citation type="submission" date="2021-06" db="EMBL/GenBank/DDBJ databases">
        <authorList>
            <person name="Sun Q."/>
            <person name="Li D."/>
        </authorList>
    </citation>
    <scope>NUCLEOTIDE SEQUENCE [LARGE SCALE GENOMIC DNA]</scope>
    <source>
        <strain evidence="7 8">MSJ-2</strain>
    </source>
</reference>
<evidence type="ECO:0000256" key="5">
    <source>
        <dbReference type="ARBA" id="ARBA00023136"/>
    </source>
</evidence>
<protein>
    <submittedName>
        <fullName evidence="7">LysE family transporter</fullName>
    </submittedName>
</protein>
<comment type="subcellular location">
    <subcellularLocation>
        <location evidence="1">Cell membrane</location>
        <topology evidence="1">Multi-pass membrane protein</topology>
    </subcellularLocation>
</comment>
<gene>
    <name evidence="7" type="ORF">KQI82_11605</name>
</gene>
<dbReference type="InterPro" id="IPR001123">
    <property type="entry name" value="LeuE-type"/>
</dbReference>
<dbReference type="Pfam" id="PF01810">
    <property type="entry name" value="LysE"/>
    <property type="match status" value="1"/>
</dbReference>
<feature type="transmembrane region" description="Helical" evidence="6">
    <location>
        <begin position="43"/>
        <end position="65"/>
    </location>
</feature>
<evidence type="ECO:0000256" key="2">
    <source>
        <dbReference type="ARBA" id="ARBA00022475"/>
    </source>
</evidence>
<feature type="transmembrane region" description="Helical" evidence="6">
    <location>
        <begin position="109"/>
        <end position="131"/>
    </location>
</feature>
<accession>A0ABS6FBB2</accession>
<evidence type="ECO:0000256" key="6">
    <source>
        <dbReference type="SAM" id="Phobius"/>
    </source>
</evidence>
<organism evidence="7 8">
    <name type="scientific">Dysosmobacter acutus</name>
    <dbReference type="NCBI Taxonomy" id="2841504"/>
    <lineage>
        <taxon>Bacteria</taxon>
        <taxon>Bacillati</taxon>
        <taxon>Bacillota</taxon>
        <taxon>Clostridia</taxon>
        <taxon>Eubacteriales</taxon>
        <taxon>Oscillospiraceae</taxon>
        <taxon>Dysosmobacter</taxon>
    </lineage>
</organism>
<dbReference type="EMBL" id="JAHLQN010000001">
    <property type="protein sequence ID" value="MBU5627556.1"/>
    <property type="molecule type" value="Genomic_DNA"/>
</dbReference>
<dbReference type="RefSeq" id="WP_216632907.1">
    <property type="nucleotide sequence ID" value="NZ_JAHLQN010000001.1"/>
</dbReference>
<name>A0ABS6FBB2_9FIRM</name>
<evidence type="ECO:0000313" key="7">
    <source>
        <dbReference type="EMBL" id="MBU5627556.1"/>
    </source>
</evidence>
<feature type="transmembrane region" description="Helical" evidence="6">
    <location>
        <begin position="71"/>
        <end position="88"/>
    </location>
</feature>
<comment type="caution">
    <text evidence="7">The sequence shown here is derived from an EMBL/GenBank/DDBJ whole genome shotgun (WGS) entry which is preliminary data.</text>
</comment>
<keyword evidence="2" id="KW-1003">Cell membrane</keyword>
<dbReference type="PANTHER" id="PTHR30086">
    <property type="entry name" value="ARGININE EXPORTER PROTEIN ARGO"/>
    <property type="match status" value="1"/>
</dbReference>
<keyword evidence="8" id="KW-1185">Reference proteome</keyword>
<feature type="transmembrane region" description="Helical" evidence="6">
    <location>
        <begin position="12"/>
        <end position="31"/>
    </location>
</feature>
<keyword evidence="5 6" id="KW-0472">Membrane</keyword>
<dbReference type="Proteomes" id="UP000787672">
    <property type="component" value="Unassembled WGS sequence"/>
</dbReference>
<evidence type="ECO:0000256" key="1">
    <source>
        <dbReference type="ARBA" id="ARBA00004651"/>
    </source>
</evidence>
<keyword evidence="4 6" id="KW-1133">Transmembrane helix</keyword>
<evidence type="ECO:0000256" key="3">
    <source>
        <dbReference type="ARBA" id="ARBA00022692"/>
    </source>
</evidence>
<dbReference type="PANTHER" id="PTHR30086:SF20">
    <property type="entry name" value="ARGININE EXPORTER PROTEIN ARGO-RELATED"/>
    <property type="match status" value="1"/>
</dbReference>
<feature type="transmembrane region" description="Helical" evidence="6">
    <location>
        <begin position="176"/>
        <end position="193"/>
    </location>
</feature>